<evidence type="ECO:0000256" key="1">
    <source>
        <dbReference type="SAM" id="MobiDB-lite"/>
    </source>
</evidence>
<feature type="compositionally biased region" description="Basic and acidic residues" evidence="1">
    <location>
        <begin position="116"/>
        <end position="125"/>
    </location>
</feature>
<keyword evidence="2" id="KW-1185">Reference proteome</keyword>
<name>A0A914VUL6_9BILA</name>
<proteinExistence type="predicted"/>
<evidence type="ECO:0000313" key="3">
    <source>
        <dbReference type="WBParaSite" id="PSAMB.scaffold252size61180.g4024.t1"/>
    </source>
</evidence>
<dbReference type="WBParaSite" id="PSAMB.scaffold252size61180.g4024.t1">
    <property type="protein sequence ID" value="PSAMB.scaffold252size61180.g4024.t1"/>
    <property type="gene ID" value="PSAMB.scaffold252size61180.g4024"/>
</dbReference>
<feature type="region of interest" description="Disordered" evidence="1">
    <location>
        <begin position="100"/>
        <end position="136"/>
    </location>
</feature>
<dbReference type="AlphaFoldDB" id="A0A914VUL6"/>
<reference evidence="3" key="1">
    <citation type="submission" date="2022-11" db="UniProtKB">
        <authorList>
            <consortium name="WormBaseParasite"/>
        </authorList>
    </citation>
    <scope>IDENTIFICATION</scope>
</reference>
<organism evidence="2 3">
    <name type="scientific">Plectus sambesii</name>
    <dbReference type="NCBI Taxonomy" id="2011161"/>
    <lineage>
        <taxon>Eukaryota</taxon>
        <taxon>Metazoa</taxon>
        <taxon>Ecdysozoa</taxon>
        <taxon>Nematoda</taxon>
        <taxon>Chromadorea</taxon>
        <taxon>Plectida</taxon>
        <taxon>Plectina</taxon>
        <taxon>Plectoidea</taxon>
        <taxon>Plectidae</taxon>
        <taxon>Plectus</taxon>
    </lineage>
</organism>
<feature type="region of interest" description="Disordered" evidence="1">
    <location>
        <begin position="149"/>
        <end position="172"/>
    </location>
</feature>
<evidence type="ECO:0000313" key="2">
    <source>
        <dbReference type="Proteomes" id="UP000887566"/>
    </source>
</evidence>
<dbReference type="Proteomes" id="UP000887566">
    <property type="component" value="Unplaced"/>
</dbReference>
<sequence length="172" mass="18553">MRQRVRPLFIPPTPPLAVNPARSTTRYIRVDDASDSRRLNSLRKRSIGMGPFVPCLLLVVFGGEGRVCASVCLSGPRLATSALRSRPTVIAYVGGGWSARRSTGRSVERPAVNKAADTERDDHLASDANAPPTGRVRARLMDVPTDAADGGRVIGVRDGRRRRAGSGRWPSV</sequence>
<protein>
    <submittedName>
        <fullName evidence="3">Uncharacterized protein</fullName>
    </submittedName>
</protein>
<accession>A0A914VUL6</accession>